<sequence length="586" mass="64677">MSSGRTSRAASWPCTGRWRSGSAMTFVLDAYAARSCPLKTVNSFTPHLVTPSLERPDPPFFRDSAAIEAAVFGALLAGPGRIEDLRPLRHAPRASAEQACLAALASGADVVIGGLLPLDEENHRTGRPSLLVRSPEGGYHPVHVKFHRVLESASPDAPPLLVSRLDAPASVVGLPGRRFRWGTRLNAALQVAHYWRLLEATGYAAQEPWAGLVGVDQLNLDPEARPAKVEQVITWLDLSEEVVAPNPRTLERPGDADPLSTLARYDAEHRYRIELAEAALASAGQDTLLTPIMSSECRGCVWQEHCQAQLDADDLSLRITKTPLDVHEVRTLRHLGISTVAELARADLDELLAAYLPRASHRIGGEQRLRRAHRRAQLMHSGVELERQTQGPLDLPRHDLEIDVDIETSADDRVYLWGFWVDDPARGEPYGRQFAAFTDLDDAAEADLAARALGWLQQVVAGRDAAVYHYSDYEVIRLHKLAPRLGAVGGWAQEWASDHFVDLFGVVRENFFGANGLGLKVVTAAVTGFAWRDEDPGGLNSQTWFADAVGDPDEGVRERARGRVLEYNEDDVRATWHLRRWLRDQG</sequence>
<dbReference type="AlphaFoldDB" id="A0A4Q9KCM7"/>
<evidence type="ECO:0000259" key="1">
    <source>
        <dbReference type="Pfam" id="PF13482"/>
    </source>
</evidence>
<dbReference type="InterPro" id="IPR012337">
    <property type="entry name" value="RNaseH-like_sf"/>
</dbReference>
<accession>A0A4Q9KCM7</accession>
<dbReference type="SUPFAM" id="SSF53098">
    <property type="entry name" value="Ribonuclease H-like"/>
    <property type="match status" value="1"/>
</dbReference>
<gene>
    <name evidence="2" type="ORF">ET989_09955</name>
</gene>
<dbReference type="OrthoDB" id="3274988at2"/>
<dbReference type="NCBIfam" id="TIGR03491">
    <property type="entry name" value="TM0106 family RecB-like putative nuclease"/>
    <property type="match status" value="1"/>
</dbReference>
<reference evidence="2 3" key="1">
    <citation type="submission" date="2019-01" db="EMBL/GenBank/DDBJ databases">
        <title>Lactibacter flavus gen. nov., sp. nov., a novel bacterium of the family Propionibacteriaceae isolated from raw milk and dairy products.</title>
        <authorList>
            <person name="Huptas C."/>
            <person name="Wenning M."/>
            <person name="Breitenwieser F."/>
            <person name="Doll E."/>
            <person name="Von Neubeck M."/>
            <person name="Busse H.-J."/>
            <person name="Scherer S."/>
        </authorList>
    </citation>
    <scope>NUCLEOTIDE SEQUENCE [LARGE SCALE GENOMIC DNA]</scope>
    <source>
        <strain evidence="2 3">KCTC 33808</strain>
    </source>
</reference>
<proteinExistence type="predicted"/>
<protein>
    <submittedName>
        <fullName evidence="2">TM0106 family RecB-like putative nuclease</fullName>
    </submittedName>
</protein>
<keyword evidence="3" id="KW-1185">Reference proteome</keyword>
<feature type="domain" description="YprB ribonuclease H-like" evidence="1">
    <location>
        <begin position="404"/>
        <end position="582"/>
    </location>
</feature>
<dbReference type="InterPro" id="IPR038720">
    <property type="entry name" value="YprB_RNase_H-like_dom"/>
</dbReference>
<organism evidence="2 3">
    <name type="scientific">Propioniciclava sinopodophylli</name>
    <dbReference type="NCBI Taxonomy" id="1837344"/>
    <lineage>
        <taxon>Bacteria</taxon>
        <taxon>Bacillati</taxon>
        <taxon>Actinomycetota</taxon>
        <taxon>Actinomycetes</taxon>
        <taxon>Propionibacteriales</taxon>
        <taxon>Propionibacteriaceae</taxon>
        <taxon>Propioniciclava</taxon>
    </lineage>
</organism>
<dbReference type="EMBL" id="SDMQ01000009">
    <property type="protein sequence ID" value="TBT83985.1"/>
    <property type="molecule type" value="Genomic_DNA"/>
</dbReference>
<dbReference type="InterPro" id="IPR019993">
    <property type="entry name" value="RecB_nuclease_TM0106_put"/>
</dbReference>
<evidence type="ECO:0000313" key="2">
    <source>
        <dbReference type="EMBL" id="TBT83985.1"/>
    </source>
</evidence>
<comment type="caution">
    <text evidence="2">The sequence shown here is derived from an EMBL/GenBank/DDBJ whole genome shotgun (WGS) entry which is preliminary data.</text>
</comment>
<dbReference type="Pfam" id="PF13482">
    <property type="entry name" value="RNase_H_2"/>
    <property type="match status" value="1"/>
</dbReference>
<evidence type="ECO:0000313" key="3">
    <source>
        <dbReference type="Proteomes" id="UP000292373"/>
    </source>
</evidence>
<name>A0A4Q9KCM7_9ACTN</name>
<dbReference type="Proteomes" id="UP000292373">
    <property type="component" value="Unassembled WGS sequence"/>
</dbReference>